<evidence type="ECO:0000313" key="9">
    <source>
        <dbReference type="EMBL" id="ODC05103.1"/>
    </source>
</evidence>
<accession>A0A1E2VDS5</accession>
<dbReference type="PROSITE" id="PS50109">
    <property type="entry name" value="HIS_KIN"/>
    <property type="match status" value="1"/>
</dbReference>
<protein>
    <recommendedName>
        <fullName evidence="2">histidine kinase</fullName>
        <ecNumber evidence="2">2.7.13.3</ecNumber>
    </recommendedName>
</protein>
<dbReference type="Gene3D" id="6.10.340.10">
    <property type="match status" value="1"/>
</dbReference>
<dbReference type="InterPro" id="IPR004358">
    <property type="entry name" value="Sig_transdc_His_kin-like_C"/>
</dbReference>
<comment type="caution">
    <text evidence="9">The sequence shown here is derived from an EMBL/GenBank/DDBJ whole genome shotgun (WGS) entry which is preliminary data.</text>
</comment>
<keyword evidence="7" id="KW-1133">Transmembrane helix</keyword>
<dbReference type="InterPro" id="IPR003661">
    <property type="entry name" value="HisK_dim/P_dom"/>
</dbReference>
<comment type="catalytic activity">
    <reaction evidence="1">
        <text>ATP + protein L-histidine = ADP + protein N-phospho-L-histidine.</text>
        <dbReference type="EC" id="2.7.13.3"/>
    </reaction>
</comment>
<keyword evidence="10" id="KW-1185">Reference proteome</keyword>
<sequence length="471" mass="53288">MARTRWRPRSLLQLVLIGFGMVMLPLGILLGQSSQALKQLSVLADESARQAVEYTRRAQSISSLALDIERTARQYQVVEDADLLDVLQQQQAQFIRLLSMRFETLPTPETEPMLQALMPKLATLGAGQDPTPDAALEALTELVPLSQEYQNSSRQQVDQALEQMRQHTLHVRQRIWWQAALLIGLSLLLVVLFSYLIVRPIHRLERRIRSIGDPDAPEEKTPLRGPAELVMLGERLDWLTERLDEVDAQKRQFLRHMSHELKTPLASIREAGDLLHDQVLGPLTDEQRDITDLLSENSRQLQALIEQLLDYNLLQGHQDVDKRDFDLRALLDEVLVGYRLTVRQKAIEVILPDPETLCFGDRRLIRRSLDNLISNAVFYGDEQGIIRVEIERQNDNQKVRVGNTGPKIPPADAQHIFEPFRQGSAKRNGPVKGSGIGLSVAADCARVQGGQIHLIDRDDVDVCFEIILPTA</sequence>
<dbReference type="EC" id="2.7.13.3" evidence="2"/>
<keyword evidence="3" id="KW-0597">Phosphoprotein</keyword>
<dbReference type="SUPFAM" id="SSF47384">
    <property type="entry name" value="Homodimeric domain of signal transducing histidine kinase"/>
    <property type="match status" value="1"/>
</dbReference>
<evidence type="ECO:0000256" key="5">
    <source>
        <dbReference type="ARBA" id="ARBA00022777"/>
    </source>
</evidence>
<keyword evidence="4" id="KW-0808">Transferase</keyword>
<keyword evidence="7" id="KW-0812">Transmembrane</keyword>
<dbReference type="InterPro" id="IPR036097">
    <property type="entry name" value="HisK_dim/P_sf"/>
</dbReference>
<feature type="transmembrane region" description="Helical" evidence="7">
    <location>
        <begin position="175"/>
        <end position="198"/>
    </location>
</feature>
<dbReference type="AlphaFoldDB" id="A0A1E2VDS5"/>
<dbReference type="InterPro" id="IPR003594">
    <property type="entry name" value="HATPase_dom"/>
</dbReference>
<reference evidence="9 10" key="1">
    <citation type="submission" date="2016-08" db="EMBL/GenBank/DDBJ databases">
        <authorList>
            <person name="Seilhamer J.J."/>
        </authorList>
    </citation>
    <scope>NUCLEOTIDE SEQUENCE [LARGE SCALE GENOMIC DNA]</scope>
    <source>
        <strain evidence="9 10">PH27A</strain>
    </source>
</reference>
<dbReference type="Proteomes" id="UP000094291">
    <property type="component" value="Unassembled WGS sequence"/>
</dbReference>
<dbReference type="CDD" id="cd00082">
    <property type="entry name" value="HisKA"/>
    <property type="match status" value="1"/>
</dbReference>
<evidence type="ECO:0000313" key="10">
    <source>
        <dbReference type="Proteomes" id="UP000094291"/>
    </source>
</evidence>
<evidence type="ECO:0000256" key="7">
    <source>
        <dbReference type="SAM" id="Phobius"/>
    </source>
</evidence>
<dbReference type="PANTHER" id="PTHR43711">
    <property type="entry name" value="TWO-COMPONENT HISTIDINE KINASE"/>
    <property type="match status" value="1"/>
</dbReference>
<dbReference type="InterPro" id="IPR005467">
    <property type="entry name" value="His_kinase_dom"/>
</dbReference>
<gene>
    <name evidence="9" type="ORF">BFW38_01175</name>
</gene>
<dbReference type="Gene3D" id="3.30.565.10">
    <property type="entry name" value="Histidine kinase-like ATPase, C-terminal domain"/>
    <property type="match status" value="1"/>
</dbReference>
<evidence type="ECO:0000256" key="2">
    <source>
        <dbReference type="ARBA" id="ARBA00012438"/>
    </source>
</evidence>
<proteinExistence type="predicted"/>
<dbReference type="STRING" id="197479.BFW38_01175"/>
<dbReference type="Pfam" id="PF02518">
    <property type="entry name" value="HATPase_c"/>
    <property type="match status" value="1"/>
</dbReference>
<dbReference type="PRINTS" id="PR00344">
    <property type="entry name" value="BCTRLSENSOR"/>
</dbReference>
<feature type="transmembrane region" description="Helical" evidence="7">
    <location>
        <begin position="12"/>
        <end position="31"/>
    </location>
</feature>
<evidence type="ECO:0000256" key="6">
    <source>
        <dbReference type="ARBA" id="ARBA00023012"/>
    </source>
</evidence>
<dbReference type="SMART" id="SM00387">
    <property type="entry name" value="HATPase_c"/>
    <property type="match status" value="1"/>
</dbReference>
<evidence type="ECO:0000256" key="1">
    <source>
        <dbReference type="ARBA" id="ARBA00000085"/>
    </source>
</evidence>
<evidence type="ECO:0000256" key="4">
    <source>
        <dbReference type="ARBA" id="ARBA00022679"/>
    </source>
</evidence>
<keyword evidence="7" id="KW-0472">Membrane</keyword>
<dbReference type="SMART" id="SM00388">
    <property type="entry name" value="HisKA"/>
    <property type="match status" value="1"/>
</dbReference>
<evidence type="ECO:0000256" key="3">
    <source>
        <dbReference type="ARBA" id="ARBA00022553"/>
    </source>
</evidence>
<dbReference type="InterPro" id="IPR050736">
    <property type="entry name" value="Sensor_HK_Regulatory"/>
</dbReference>
<organism evidence="9 10">
    <name type="scientific">Terasakiispira papahanaumokuakeensis</name>
    <dbReference type="NCBI Taxonomy" id="197479"/>
    <lineage>
        <taxon>Bacteria</taxon>
        <taxon>Pseudomonadati</taxon>
        <taxon>Pseudomonadota</taxon>
        <taxon>Gammaproteobacteria</taxon>
        <taxon>Oceanospirillales</taxon>
        <taxon>Terasakiispira</taxon>
    </lineage>
</organism>
<keyword evidence="6" id="KW-0902">Two-component regulatory system</keyword>
<keyword evidence="5" id="KW-0418">Kinase</keyword>
<dbReference type="EMBL" id="MDTQ01000001">
    <property type="protein sequence ID" value="ODC05103.1"/>
    <property type="molecule type" value="Genomic_DNA"/>
</dbReference>
<dbReference type="GO" id="GO:0000155">
    <property type="term" value="F:phosphorelay sensor kinase activity"/>
    <property type="evidence" value="ECO:0007669"/>
    <property type="project" value="InterPro"/>
</dbReference>
<evidence type="ECO:0000259" key="8">
    <source>
        <dbReference type="PROSITE" id="PS50109"/>
    </source>
</evidence>
<feature type="domain" description="Histidine kinase" evidence="8">
    <location>
        <begin position="256"/>
        <end position="471"/>
    </location>
</feature>
<dbReference type="SUPFAM" id="SSF55874">
    <property type="entry name" value="ATPase domain of HSP90 chaperone/DNA topoisomerase II/histidine kinase"/>
    <property type="match status" value="1"/>
</dbReference>
<dbReference type="PANTHER" id="PTHR43711:SF28">
    <property type="entry name" value="SENSOR HISTIDINE KINASE YXDK"/>
    <property type="match status" value="1"/>
</dbReference>
<dbReference type="InterPro" id="IPR036890">
    <property type="entry name" value="HATPase_C_sf"/>
</dbReference>
<name>A0A1E2VDS5_9GAMM</name>
<dbReference type="Gene3D" id="1.10.287.130">
    <property type="match status" value="1"/>
</dbReference>
<dbReference type="Pfam" id="PF00512">
    <property type="entry name" value="HisKA"/>
    <property type="match status" value="1"/>
</dbReference>